<organism evidence="1 2">
    <name type="scientific">Agrocybe chaxingu</name>
    <dbReference type="NCBI Taxonomy" id="84603"/>
    <lineage>
        <taxon>Eukaryota</taxon>
        <taxon>Fungi</taxon>
        <taxon>Dikarya</taxon>
        <taxon>Basidiomycota</taxon>
        <taxon>Agaricomycotina</taxon>
        <taxon>Agaricomycetes</taxon>
        <taxon>Agaricomycetidae</taxon>
        <taxon>Agaricales</taxon>
        <taxon>Agaricineae</taxon>
        <taxon>Strophariaceae</taxon>
        <taxon>Agrocybe</taxon>
    </lineage>
</organism>
<reference evidence="1" key="1">
    <citation type="submission" date="2022-07" db="EMBL/GenBank/DDBJ databases">
        <title>Genome Sequence of Agrocybe chaxingu.</title>
        <authorList>
            <person name="Buettner E."/>
        </authorList>
    </citation>
    <scope>NUCLEOTIDE SEQUENCE</scope>
    <source>
        <strain evidence="1">MP-N11</strain>
    </source>
</reference>
<dbReference type="Proteomes" id="UP001148786">
    <property type="component" value="Unassembled WGS sequence"/>
</dbReference>
<proteinExistence type="predicted"/>
<sequence length="619" mass="68977">MASNPVSDAYTSFANSADAYNVDALIKTFTIGRVRVSTRQMLSSGIGIDTKYVQSVLVPSILDSPRMDEYPCIGFPDLMASFPPNLDPQTLSDLPLSCSLHVIDGNQRVEALKSIEMTSQLSVYWIFIVVHPAIFSTQLYPYLLLQQRRVNNERNYWKRHPVGILNLATSAAHDLYGRNRPDLIPIVIDSLIRPDEVFSSSFKGEKALVGIMPDLVSEILSSPHIVTALFQSKLLEQPFWHEAKEHVVVFLHALKKYNVSHTAVKIIHCAADTCQRLTRELHRPFVVSDVLPPNEGRNILAYVDKDKLVGIYRSAGLPNGMSLQNFWNCISELSRQHNLPPLMGEIRSPLDGYLRQLKEVLKIAVFLRLGYGPLPELMAPSVMTLFPVSLNSDAWTVLTMHFSNFGAREGLDKLGKISDFLTPRRIEILCESWKQAVLGEDGEGPLPEGDLNFGVIDPFERYSLSLRVSRLPFVSRDWFKFGERLSLLQGQKLACSQDGYPAILFSAVRETRRADPLPDPPVQPPASIASINRRTQVWASDIVAIDMLRHNGIPSNALATIVTAYLELPRDLQEALGNLTASEMLYSALWAVSPTTKGPSAIASKGDNGFPTWGTFPEK</sequence>
<name>A0A9W8K3H2_9AGAR</name>
<accession>A0A9W8K3H2</accession>
<comment type="caution">
    <text evidence="1">The sequence shown here is derived from an EMBL/GenBank/DDBJ whole genome shotgun (WGS) entry which is preliminary data.</text>
</comment>
<protein>
    <submittedName>
        <fullName evidence="1">Uncharacterized protein</fullName>
    </submittedName>
</protein>
<dbReference type="AlphaFoldDB" id="A0A9W8K3H2"/>
<keyword evidence="2" id="KW-1185">Reference proteome</keyword>
<dbReference type="EMBL" id="JANKHO010000328">
    <property type="protein sequence ID" value="KAJ3511425.1"/>
    <property type="molecule type" value="Genomic_DNA"/>
</dbReference>
<evidence type="ECO:0000313" key="1">
    <source>
        <dbReference type="EMBL" id="KAJ3511425.1"/>
    </source>
</evidence>
<evidence type="ECO:0000313" key="2">
    <source>
        <dbReference type="Proteomes" id="UP001148786"/>
    </source>
</evidence>
<gene>
    <name evidence="1" type="ORF">NLJ89_g4108</name>
</gene>